<dbReference type="AlphaFoldDB" id="A0A8H4NV85"/>
<keyword evidence="2" id="KW-1185">Reference proteome</keyword>
<dbReference type="EMBL" id="JAADJG010000504">
    <property type="protein sequence ID" value="KAF4445696.1"/>
    <property type="molecule type" value="Genomic_DNA"/>
</dbReference>
<gene>
    <name evidence="1" type="ORF">F53441_10602</name>
</gene>
<protein>
    <submittedName>
        <fullName evidence="1">Uncharacterized protein</fullName>
    </submittedName>
</protein>
<name>A0A8H4NV85_9HYPO</name>
<comment type="caution">
    <text evidence="1">The sequence shown here is derived from an EMBL/GenBank/DDBJ whole genome shotgun (WGS) entry which is preliminary data.</text>
</comment>
<evidence type="ECO:0000313" key="2">
    <source>
        <dbReference type="Proteomes" id="UP000605986"/>
    </source>
</evidence>
<evidence type="ECO:0000313" key="1">
    <source>
        <dbReference type="EMBL" id="KAF4445696.1"/>
    </source>
</evidence>
<proteinExistence type="predicted"/>
<reference evidence="1" key="1">
    <citation type="submission" date="2020-01" db="EMBL/GenBank/DDBJ databases">
        <title>Identification and distribution of gene clusters putatively required for synthesis of sphingolipid metabolism inhibitors in phylogenetically diverse species of the filamentous fungus Fusarium.</title>
        <authorList>
            <person name="Kim H.-S."/>
            <person name="Busman M."/>
            <person name="Brown D.W."/>
            <person name="Divon H."/>
            <person name="Uhlig S."/>
            <person name="Proctor R.H."/>
        </authorList>
    </citation>
    <scope>NUCLEOTIDE SEQUENCE</scope>
    <source>
        <strain evidence="1">NRRL 53441</strain>
    </source>
</reference>
<organism evidence="1 2">
    <name type="scientific">Fusarium austroafricanum</name>
    <dbReference type="NCBI Taxonomy" id="2364996"/>
    <lineage>
        <taxon>Eukaryota</taxon>
        <taxon>Fungi</taxon>
        <taxon>Dikarya</taxon>
        <taxon>Ascomycota</taxon>
        <taxon>Pezizomycotina</taxon>
        <taxon>Sordariomycetes</taxon>
        <taxon>Hypocreomycetidae</taxon>
        <taxon>Hypocreales</taxon>
        <taxon>Nectriaceae</taxon>
        <taxon>Fusarium</taxon>
        <taxon>Fusarium concolor species complex</taxon>
    </lineage>
</organism>
<sequence length="197" mass="22619">MSHNNSTPSFHQEVKLEATKQWRHAHANAPLTSFPMLDFLLNHLETPYDQFVRNPTQALNRVNNGNILSAVNEVFGQSGNNQLTISGKCAVLAIQATRILHAKFPENVDFNMYNVCRHRLARYVRSFVPRHITPISIEDALAQSLRELAEKASIITYFRYMKGRRGCFKGFMQWHLKDDDPNPEVAPIRCLVLMKQN</sequence>
<dbReference type="Proteomes" id="UP000605986">
    <property type="component" value="Unassembled WGS sequence"/>
</dbReference>
<accession>A0A8H4NV85</accession>